<proteinExistence type="predicted"/>
<gene>
    <name evidence="2" type="ORF">POCTA_138.1.T0900122</name>
</gene>
<reference evidence="2" key="1">
    <citation type="submission" date="2021-01" db="EMBL/GenBank/DDBJ databases">
        <authorList>
            <consortium name="Genoscope - CEA"/>
            <person name="William W."/>
        </authorList>
    </citation>
    <scope>NUCLEOTIDE SEQUENCE</scope>
</reference>
<protein>
    <submittedName>
        <fullName evidence="2">Uncharacterized protein</fullName>
    </submittedName>
</protein>
<feature type="chain" id="PRO_5035916687" evidence="1">
    <location>
        <begin position="21"/>
        <end position="44"/>
    </location>
</feature>
<sequence>MINKLNLFLILASLFLLTSSRKQQESKLSSNDTPLEILIEYCTS</sequence>
<dbReference type="EMBL" id="CAJJDP010000089">
    <property type="protein sequence ID" value="CAD8187498.1"/>
    <property type="molecule type" value="Genomic_DNA"/>
</dbReference>
<evidence type="ECO:0000313" key="2">
    <source>
        <dbReference type="EMBL" id="CAD8187498.1"/>
    </source>
</evidence>
<keyword evidence="3" id="KW-1185">Reference proteome</keyword>
<comment type="caution">
    <text evidence="2">The sequence shown here is derived from an EMBL/GenBank/DDBJ whole genome shotgun (WGS) entry which is preliminary data.</text>
</comment>
<dbReference type="Proteomes" id="UP000683925">
    <property type="component" value="Unassembled WGS sequence"/>
</dbReference>
<evidence type="ECO:0000313" key="3">
    <source>
        <dbReference type="Proteomes" id="UP000683925"/>
    </source>
</evidence>
<organism evidence="2 3">
    <name type="scientific">Paramecium octaurelia</name>
    <dbReference type="NCBI Taxonomy" id="43137"/>
    <lineage>
        <taxon>Eukaryota</taxon>
        <taxon>Sar</taxon>
        <taxon>Alveolata</taxon>
        <taxon>Ciliophora</taxon>
        <taxon>Intramacronucleata</taxon>
        <taxon>Oligohymenophorea</taxon>
        <taxon>Peniculida</taxon>
        <taxon>Parameciidae</taxon>
        <taxon>Paramecium</taxon>
    </lineage>
</organism>
<evidence type="ECO:0000256" key="1">
    <source>
        <dbReference type="SAM" id="SignalP"/>
    </source>
</evidence>
<dbReference type="AlphaFoldDB" id="A0A8S1WBA5"/>
<accession>A0A8S1WBA5</accession>
<keyword evidence="1" id="KW-0732">Signal</keyword>
<feature type="signal peptide" evidence="1">
    <location>
        <begin position="1"/>
        <end position="20"/>
    </location>
</feature>
<name>A0A8S1WBA5_PAROT</name>